<proteinExistence type="inferred from homology"/>
<comment type="caution">
    <text evidence="9">The sequence shown here is derived from an EMBL/GenBank/DDBJ whole genome shotgun (WGS) entry which is preliminary data.</text>
</comment>
<organism evidence="9 10">
    <name type="scientific">Scopulibacillus darangshiensis</name>
    <dbReference type="NCBI Taxonomy" id="442528"/>
    <lineage>
        <taxon>Bacteria</taxon>
        <taxon>Bacillati</taxon>
        <taxon>Bacillota</taxon>
        <taxon>Bacilli</taxon>
        <taxon>Bacillales</taxon>
        <taxon>Sporolactobacillaceae</taxon>
        <taxon>Scopulibacillus</taxon>
    </lineage>
</organism>
<keyword evidence="6 8" id="KW-1133">Transmembrane helix</keyword>
<feature type="transmembrane region" description="Helical" evidence="8">
    <location>
        <begin position="294"/>
        <end position="315"/>
    </location>
</feature>
<keyword evidence="3" id="KW-0813">Transport</keyword>
<dbReference type="Pfam" id="PF01032">
    <property type="entry name" value="FecCD"/>
    <property type="match status" value="1"/>
</dbReference>
<evidence type="ECO:0000256" key="4">
    <source>
        <dbReference type="ARBA" id="ARBA00022475"/>
    </source>
</evidence>
<feature type="transmembrane region" description="Helical" evidence="8">
    <location>
        <begin position="105"/>
        <end position="124"/>
    </location>
</feature>
<evidence type="ECO:0000256" key="5">
    <source>
        <dbReference type="ARBA" id="ARBA00022692"/>
    </source>
</evidence>
<reference evidence="9 10" key="1">
    <citation type="submission" date="2019-03" db="EMBL/GenBank/DDBJ databases">
        <title>Genomic Encyclopedia of Type Strains, Phase IV (KMG-IV): sequencing the most valuable type-strain genomes for metagenomic binning, comparative biology and taxonomic classification.</title>
        <authorList>
            <person name="Goeker M."/>
        </authorList>
    </citation>
    <scope>NUCLEOTIDE SEQUENCE [LARGE SCALE GENOMIC DNA]</scope>
    <source>
        <strain evidence="9 10">DSM 19377</strain>
    </source>
</reference>
<sequence>MKKYIPVRFRNFSVLASSRAIWITVILMVLFLVVLVVSVGLGDIKIAPAEVFKSFFGTGSDLHNLVVRTFRLPRILLAAFAGAALAVAGAILQGIIRNPLASPDIIGLTSGASLTTVGFLAIFTTSDNALTVSINWLPLASFLGALLTGILVYRLSEKNGLSQFKIVLIGIGLAAGAEAVTNLIMVMGSIYIASRANIWLVGSVNGANWPEVVILMIWFFILFIMALLLSRRLNILELGDTITVSVGSSTSKDKKILLIISTALTGGAVAFAGGIGFVGLMAPHMARKLVGSAYGALIPVSALLGAMIVMISDLIGRTLFAPIEVPAGVFSAIIGAPYFIYLLYKSRNI</sequence>
<dbReference type="AlphaFoldDB" id="A0A4R2P9T4"/>
<comment type="subcellular location">
    <subcellularLocation>
        <location evidence="1">Cell membrane</location>
        <topology evidence="1">Multi-pass membrane protein</topology>
    </subcellularLocation>
</comment>
<dbReference type="GO" id="GO:0005886">
    <property type="term" value="C:plasma membrane"/>
    <property type="evidence" value="ECO:0007669"/>
    <property type="project" value="UniProtKB-SubCell"/>
</dbReference>
<evidence type="ECO:0000256" key="6">
    <source>
        <dbReference type="ARBA" id="ARBA00022989"/>
    </source>
</evidence>
<dbReference type="Proteomes" id="UP000295416">
    <property type="component" value="Unassembled WGS sequence"/>
</dbReference>
<keyword evidence="10" id="KW-1185">Reference proteome</keyword>
<dbReference type="GO" id="GO:0033214">
    <property type="term" value="P:siderophore-iron import into cell"/>
    <property type="evidence" value="ECO:0007669"/>
    <property type="project" value="TreeGrafter"/>
</dbReference>
<evidence type="ECO:0000256" key="2">
    <source>
        <dbReference type="ARBA" id="ARBA00007935"/>
    </source>
</evidence>
<evidence type="ECO:0000313" key="10">
    <source>
        <dbReference type="Proteomes" id="UP000295416"/>
    </source>
</evidence>
<comment type="similarity">
    <text evidence="2">Belongs to the binding-protein-dependent transport system permease family. FecCD subfamily.</text>
</comment>
<dbReference type="FunFam" id="1.10.3470.10:FF:000001">
    <property type="entry name" value="Vitamin B12 ABC transporter permease BtuC"/>
    <property type="match status" value="1"/>
</dbReference>
<dbReference type="InterPro" id="IPR000522">
    <property type="entry name" value="ABC_transptr_permease_BtuC"/>
</dbReference>
<keyword evidence="5 8" id="KW-0812">Transmembrane</keyword>
<keyword evidence="4" id="KW-1003">Cell membrane</keyword>
<evidence type="ECO:0000256" key="1">
    <source>
        <dbReference type="ARBA" id="ARBA00004651"/>
    </source>
</evidence>
<feature type="transmembrane region" description="Helical" evidence="8">
    <location>
        <begin position="136"/>
        <end position="155"/>
    </location>
</feature>
<accession>A0A4R2P9T4</accession>
<feature type="transmembrane region" description="Helical" evidence="8">
    <location>
        <begin position="212"/>
        <end position="229"/>
    </location>
</feature>
<dbReference type="SUPFAM" id="SSF81345">
    <property type="entry name" value="ABC transporter involved in vitamin B12 uptake, BtuC"/>
    <property type="match status" value="1"/>
</dbReference>
<dbReference type="PANTHER" id="PTHR30472">
    <property type="entry name" value="FERRIC ENTEROBACTIN TRANSPORT SYSTEM PERMEASE PROTEIN"/>
    <property type="match status" value="1"/>
</dbReference>
<evidence type="ECO:0000256" key="7">
    <source>
        <dbReference type="ARBA" id="ARBA00023136"/>
    </source>
</evidence>
<gene>
    <name evidence="9" type="ORF">EV207_105164</name>
</gene>
<feature type="transmembrane region" description="Helical" evidence="8">
    <location>
        <begin position="75"/>
        <end position="96"/>
    </location>
</feature>
<dbReference type="CDD" id="cd06550">
    <property type="entry name" value="TM_ABC_iron-siderophores_like"/>
    <property type="match status" value="1"/>
</dbReference>
<feature type="transmembrane region" description="Helical" evidence="8">
    <location>
        <begin position="167"/>
        <end position="192"/>
    </location>
</feature>
<protein>
    <submittedName>
        <fullName evidence="9">Iron complex transport system permease protein</fullName>
    </submittedName>
</protein>
<dbReference type="GO" id="GO:0022857">
    <property type="term" value="F:transmembrane transporter activity"/>
    <property type="evidence" value="ECO:0007669"/>
    <property type="project" value="InterPro"/>
</dbReference>
<name>A0A4R2P9T4_9BACL</name>
<dbReference type="PANTHER" id="PTHR30472:SF24">
    <property type="entry name" value="FERRIC ENTEROBACTIN TRANSPORT SYSTEM PERMEASE PROTEIN FEPG"/>
    <property type="match status" value="1"/>
</dbReference>
<keyword evidence="7 8" id="KW-0472">Membrane</keyword>
<dbReference type="EMBL" id="SLXK01000005">
    <property type="protein sequence ID" value="TCP30635.1"/>
    <property type="molecule type" value="Genomic_DNA"/>
</dbReference>
<dbReference type="InterPro" id="IPR037294">
    <property type="entry name" value="ABC_BtuC-like"/>
</dbReference>
<evidence type="ECO:0000256" key="3">
    <source>
        <dbReference type="ARBA" id="ARBA00022448"/>
    </source>
</evidence>
<dbReference type="RefSeq" id="WP_132744639.1">
    <property type="nucleotide sequence ID" value="NZ_SLXK01000005.1"/>
</dbReference>
<feature type="transmembrane region" description="Helical" evidence="8">
    <location>
        <begin position="20"/>
        <end position="41"/>
    </location>
</feature>
<feature type="transmembrane region" description="Helical" evidence="8">
    <location>
        <begin position="256"/>
        <end position="282"/>
    </location>
</feature>
<evidence type="ECO:0000256" key="8">
    <source>
        <dbReference type="SAM" id="Phobius"/>
    </source>
</evidence>
<evidence type="ECO:0000313" key="9">
    <source>
        <dbReference type="EMBL" id="TCP30635.1"/>
    </source>
</evidence>
<feature type="transmembrane region" description="Helical" evidence="8">
    <location>
        <begin position="327"/>
        <end position="344"/>
    </location>
</feature>
<dbReference type="OrthoDB" id="9811721at2"/>
<dbReference type="Gene3D" id="1.10.3470.10">
    <property type="entry name" value="ABC transporter involved in vitamin B12 uptake, BtuC"/>
    <property type="match status" value="1"/>
</dbReference>